<dbReference type="InterPro" id="IPR011990">
    <property type="entry name" value="TPR-like_helical_dom_sf"/>
</dbReference>
<dbReference type="PROSITE" id="PS51257">
    <property type="entry name" value="PROKAR_LIPOPROTEIN"/>
    <property type="match status" value="1"/>
</dbReference>
<dbReference type="Gene3D" id="1.25.40.390">
    <property type="match status" value="1"/>
</dbReference>
<organism evidence="2 3">
    <name type="scientific">Salinimicrobium flavum</name>
    <dbReference type="NCBI Taxonomy" id="1737065"/>
    <lineage>
        <taxon>Bacteria</taxon>
        <taxon>Pseudomonadati</taxon>
        <taxon>Bacteroidota</taxon>
        <taxon>Flavobacteriia</taxon>
        <taxon>Flavobacteriales</taxon>
        <taxon>Flavobacteriaceae</taxon>
        <taxon>Salinimicrobium</taxon>
    </lineage>
</organism>
<keyword evidence="3" id="KW-1185">Reference proteome</keyword>
<reference evidence="3" key="1">
    <citation type="journal article" date="2019" name="Int. J. Syst. Evol. Microbiol.">
        <title>The Global Catalogue of Microorganisms (GCM) 10K type strain sequencing project: providing services to taxonomists for standard genome sequencing and annotation.</title>
        <authorList>
            <consortium name="The Broad Institute Genomics Platform"/>
            <consortium name="The Broad Institute Genome Sequencing Center for Infectious Disease"/>
            <person name="Wu L."/>
            <person name="Ma J."/>
        </authorList>
    </citation>
    <scope>NUCLEOTIDE SEQUENCE [LARGE SCALE GENOMIC DNA]</scope>
    <source>
        <strain evidence="3">KCTC 42585</strain>
    </source>
</reference>
<gene>
    <name evidence="2" type="ORF">ACFSTG_09590</name>
</gene>
<evidence type="ECO:0000256" key="1">
    <source>
        <dbReference type="SAM" id="SignalP"/>
    </source>
</evidence>
<dbReference type="Proteomes" id="UP001597468">
    <property type="component" value="Unassembled WGS sequence"/>
</dbReference>
<keyword evidence="2" id="KW-0449">Lipoprotein</keyword>
<name>A0ABW5IWU2_9FLAO</name>
<dbReference type="Pfam" id="PF12771">
    <property type="entry name" value="SusD-like_2"/>
    <property type="match status" value="1"/>
</dbReference>
<accession>A0ABW5IWU2</accession>
<proteinExistence type="predicted"/>
<sequence>MKKFKVIFLLSIMFLSLGSCETVDFGDTNENTNGPSEFDSAALLSAAQRRFVTIGFRDWLVNPHLYVQYQAQPVYQDESRYAEGPTNWAAYYAGAGSVGGALSALQQVINLSNDPEVNTTPAYLSNGSANNQLAVARIMKVVVYKRLTDTYGDIPYFEALNPEIQSPAYTPQREIYNDFIKELTEARDMLEPAGAGAAGDLFYDGDVESWGRFANSLLLTVTMQMSETEDAGVAETAFNEALTNEYGVIETVDQEAWYQPINVSTLVNPWTAFRPADYNMSEYMQDALQGDEPDYSNVTFDHRLEIYSSDAQGDGLPYGLEDYTGIGSSVRISEYITSPTSPFPILTSAYTYLNRAEAAERRWTSEDAAAMLETGIVQSYASTSAYFGNGPHIADAGLDPIDITEFADNFATKRLADAASVGMMQVIAEEKWAALFPQGFLAWNEWRRTGFPILTPSPDPLNSGEIPTRYLYPTSEINLNNANYQTGVGGLSPAADKNTSKVWWDQ</sequence>
<protein>
    <submittedName>
        <fullName evidence="2">SusD/RagB family nutrient-binding outer membrane lipoprotein</fullName>
    </submittedName>
</protein>
<evidence type="ECO:0000313" key="2">
    <source>
        <dbReference type="EMBL" id="MFD2518144.1"/>
    </source>
</evidence>
<dbReference type="RefSeq" id="WP_380751683.1">
    <property type="nucleotide sequence ID" value="NZ_JBHULT010000008.1"/>
</dbReference>
<dbReference type="EMBL" id="JBHULT010000008">
    <property type="protein sequence ID" value="MFD2518144.1"/>
    <property type="molecule type" value="Genomic_DNA"/>
</dbReference>
<dbReference type="InterPro" id="IPR041662">
    <property type="entry name" value="SusD-like_2"/>
</dbReference>
<comment type="caution">
    <text evidence="2">The sequence shown here is derived from an EMBL/GenBank/DDBJ whole genome shotgun (WGS) entry which is preliminary data.</text>
</comment>
<evidence type="ECO:0000313" key="3">
    <source>
        <dbReference type="Proteomes" id="UP001597468"/>
    </source>
</evidence>
<feature type="chain" id="PRO_5045340249" evidence="1">
    <location>
        <begin position="22"/>
        <end position="506"/>
    </location>
</feature>
<dbReference type="SUPFAM" id="SSF48452">
    <property type="entry name" value="TPR-like"/>
    <property type="match status" value="1"/>
</dbReference>
<keyword evidence="1" id="KW-0732">Signal</keyword>
<feature type="signal peptide" evidence="1">
    <location>
        <begin position="1"/>
        <end position="21"/>
    </location>
</feature>